<keyword evidence="2" id="KW-0479">Metal-binding</keyword>
<reference evidence="6" key="3">
    <citation type="journal article" date="2022" name="bioRxiv">
        <title>A global pangenome for the wheat fungal pathogen Pyrenophora tritici-repentis and prediction of effector protein structural homology.</title>
        <authorList>
            <person name="Moolhuijzen P."/>
            <person name="See P.T."/>
            <person name="Shi G."/>
            <person name="Powell H.R."/>
            <person name="Cockram J."/>
            <person name="Jorgensen L.N."/>
            <person name="Benslimane H."/>
            <person name="Strelkov S.E."/>
            <person name="Turner J."/>
            <person name="Liu Z."/>
            <person name="Moffat C.S."/>
        </authorList>
    </citation>
    <scope>NUCLEOTIDE SEQUENCE</scope>
    <source>
        <strain evidence="6">86-124</strain>
    </source>
</reference>
<dbReference type="CDD" id="cd03327">
    <property type="entry name" value="MR_like_2"/>
    <property type="match status" value="1"/>
</dbReference>
<evidence type="ECO:0000313" key="5">
    <source>
        <dbReference type="EMBL" id="KAF7569130.1"/>
    </source>
</evidence>
<dbReference type="Proteomes" id="UP000249757">
    <property type="component" value="Unassembled WGS sequence"/>
</dbReference>
<proteinExistence type="predicted"/>
<evidence type="ECO:0000313" key="6">
    <source>
        <dbReference type="EMBL" id="KAI1511057.1"/>
    </source>
</evidence>
<dbReference type="FunFam" id="3.20.20.120:FF:000005">
    <property type="entry name" value="Putative L-rhamnonate dehydratase"/>
    <property type="match status" value="1"/>
</dbReference>
<dbReference type="InterPro" id="IPR029017">
    <property type="entry name" value="Enolase-like_N"/>
</dbReference>
<dbReference type="Pfam" id="PF02746">
    <property type="entry name" value="MR_MLE_N"/>
    <property type="match status" value="1"/>
</dbReference>
<dbReference type="SUPFAM" id="SSF54826">
    <property type="entry name" value="Enolase N-terminal domain-like"/>
    <property type="match status" value="1"/>
</dbReference>
<dbReference type="SFLD" id="SFLDF00006">
    <property type="entry name" value="rhamnonate_dehydratase"/>
    <property type="match status" value="1"/>
</dbReference>
<dbReference type="InterPro" id="IPR023444">
    <property type="entry name" value="L-Rhamnon_dehydrat"/>
</dbReference>
<dbReference type="OrthoDB" id="17395at2759"/>
<feature type="domain" description="Mandelate racemase/muconate lactonizing enzyme C-terminal" evidence="4">
    <location>
        <begin position="176"/>
        <end position="274"/>
    </location>
</feature>
<dbReference type="PANTHER" id="PTHR13794:SF58">
    <property type="entry name" value="MITOCHONDRIAL ENOLASE SUPERFAMILY MEMBER 1"/>
    <property type="match status" value="1"/>
</dbReference>
<dbReference type="GO" id="GO:0016052">
    <property type="term" value="P:carbohydrate catabolic process"/>
    <property type="evidence" value="ECO:0007669"/>
    <property type="project" value="TreeGrafter"/>
</dbReference>
<dbReference type="Pfam" id="PF13378">
    <property type="entry name" value="MR_MLE_C"/>
    <property type="match status" value="1"/>
</dbReference>
<dbReference type="OMA" id="WGYAELR"/>
<dbReference type="PANTHER" id="PTHR13794">
    <property type="entry name" value="ENOLASE SUPERFAMILY, MANDELATE RACEMASE"/>
    <property type="match status" value="1"/>
</dbReference>
<comment type="cofactor">
    <cofactor evidence="1">
        <name>Mg(2+)</name>
        <dbReference type="ChEBI" id="CHEBI:18420"/>
    </cofactor>
</comment>
<evidence type="ECO:0000256" key="2">
    <source>
        <dbReference type="ARBA" id="ARBA00022723"/>
    </source>
</evidence>
<dbReference type="SFLD" id="SFLDG00179">
    <property type="entry name" value="mandelate_racemase"/>
    <property type="match status" value="1"/>
</dbReference>
<dbReference type="Proteomes" id="UP000245464">
    <property type="component" value="Chromosome 6"/>
</dbReference>
<gene>
    <name evidence="6" type="ORF">Ptr86124_010178</name>
    <name evidence="5" type="ORF">PtrM4_115450</name>
</gene>
<evidence type="ECO:0000256" key="3">
    <source>
        <dbReference type="ARBA" id="ARBA00022842"/>
    </source>
</evidence>
<reference evidence="5" key="1">
    <citation type="journal article" date="2018" name="BMC Genomics">
        <title>Comparative genomics of the wheat fungal pathogen Pyrenophora tritici-repentis reveals chromosomal variations and genome plasticity.</title>
        <authorList>
            <person name="Moolhuijzen P."/>
            <person name="See P.T."/>
            <person name="Hane J.K."/>
            <person name="Shi G."/>
            <person name="Liu Z."/>
            <person name="Oliver R.P."/>
            <person name="Moffat C.S."/>
        </authorList>
    </citation>
    <scope>NUCLEOTIDE SEQUENCE [LARGE SCALE GENOMIC DNA]</scope>
    <source>
        <strain evidence="5">M4</strain>
    </source>
</reference>
<protein>
    <submittedName>
        <fullName evidence="5">L-alanine-DL-glutamate epimerase and related enzyme enolase superfamily</fullName>
    </submittedName>
    <submittedName>
        <fullName evidence="6">Mandelate racemase muconate lactonizing enzyme family protein</fullName>
    </submittedName>
</protein>
<dbReference type="GO" id="GO:0000287">
    <property type="term" value="F:magnesium ion binding"/>
    <property type="evidence" value="ECO:0007669"/>
    <property type="project" value="TreeGrafter"/>
</dbReference>
<keyword evidence="3" id="KW-0460">Magnesium</keyword>
<dbReference type="NCBIfam" id="NF011968">
    <property type="entry name" value="PRK15440.1"/>
    <property type="match status" value="1"/>
</dbReference>
<dbReference type="SUPFAM" id="SSF51604">
    <property type="entry name" value="Enolase C-terminal domain-like"/>
    <property type="match status" value="1"/>
</dbReference>
<dbReference type="InterPro" id="IPR036849">
    <property type="entry name" value="Enolase-like_C_sf"/>
</dbReference>
<dbReference type="AlphaFoldDB" id="A0A2W1HAW4"/>
<keyword evidence="8" id="KW-1185">Reference proteome</keyword>
<dbReference type="EMBL" id="NQIK02000006">
    <property type="protein sequence ID" value="KAF7569130.1"/>
    <property type="molecule type" value="Genomic_DNA"/>
</dbReference>
<evidence type="ECO:0000259" key="4">
    <source>
        <dbReference type="SMART" id="SM00922"/>
    </source>
</evidence>
<dbReference type="GO" id="GO:0050032">
    <property type="term" value="F:L-rhamnonate dehydratase activity"/>
    <property type="evidence" value="ECO:0007669"/>
    <property type="project" value="InterPro"/>
</dbReference>
<dbReference type="InterPro" id="IPR013341">
    <property type="entry name" value="Mandelate_racemase_N_dom"/>
</dbReference>
<dbReference type="InterPro" id="IPR013342">
    <property type="entry name" value="Mandelate_racemase_C"/>
</dbReference>
<reference evidence="6" key="2">
    <citation type="submission" date="2021-05" db="EMBL/GenBank/DDBJ databases">
        <authorList>
            <person name="Moolhuijzen P.M."/>
            <person name="Moffat C.S."/>
        </authorList>
    </citation>
    <scope>NUCLEOTIDE SEQUENCE</scope>
    <source>
        <strain evidence="6">86-124</strain>
    </source>
</reference>
<accession>A0A2W1HAW4</accession>
<evidence type="ECO:0000313" key="8">
    <source>
        <dbReference type="Proteomes" id="UP000249757"/>
    </source>
</evidence>
<dbReference type="SFLD" id="SFLDS00001">
    <property type="entry name" value="Enolase"/>
    <property type="match status" value="1"/>
</dbReference>
<dbReference type="Gene3D" id="3.20.20.120">
    <property type="entry name" value="Enolase-like C-terminal domain"/>
    <property type="match status" value="1"/>
</dbReference>
<dbReference type="InterPro" id="IPR046945">
    <property type="entry name" value="RHMD-like"/>
</dbReference>
<dbReference type="SMART" id="SM00922">
    <property type="entry name" value="MR_MLE"/>
    <property type="match status" value="1"/>
</dbReference>
<organism evidence="5 7">
    <name type="scientific">Pyrenophora tritici-repentis</name>
    <dbReference type="NCBI Taxonomy" id="45151"/>
    <lineage>
        <taxon>Eukaryota</taxon>
        <taxon>Fungi</taxon>
        <taxon>Dikarya</taxon>
        <taxon>Ascomycota</taxon>
        <taxon>Pezizomycotina</taxon>
        <taxon>Dothideomycetes</taxon>
        <taxon>Pleosporomycetidae</taxon>
        <taxon>Pleosporales</taxon>
        <taxon>Pleosporineae</taxon>
        <taxon>Pleosporaceae</taxon>
        <taxon>Pyrenophora</taxon>
    </lineage>
</organism>
<comment type="caution">
    <text evidence="5">The sequence shown here is derived from an EMBL/GenBank/DDBJ whole genome shotgun (WGS) entry which is preliminary data.</text>
</comment>
<dbReference type="InterPro" id="IPR029065">
    <property type="entry name" value="Enolase_C-like"/>
</dbReference>
<dbReference type="Gene3D" id="3.30.390.10">
    <property type="entry name" value="Enolase-like, N-terminal domain"/>
    <property type="match status" value="1"/>
</dbReference>
<evidence type="ECO:0000313" key="7">
    <source>
        <dbReference type="Proteomes" id="UP000245464"/>
    </source>
</evidence>
<dbReference type="EMBL" id="NRDI02000015">
    <property type="protein sequence ID" value="KAI1511057.1"/>
    <property type="molecule type" value="Genomic_DNA"/>
</dbReference>
<sequence>MPSSTPSGSVRPFPTIKHVRTFITQGPGSGGDYHNVAGGHWLIDSKISTPMSQYEEYRKSRTSWGINVLGSFCVELEASDGTKGFATGFGGPPACWLVAEHFERFLIGQDPRDTNHMFEQMYRASMFYGRKGLPVAVISVIDLAIWDLLGHIRNEPVYKMLGGSTRERLNFYCTGPEPAAAKEMGFFGAKVPLPYGPGEGVEGLKKNVEFLTKHRESVGPDFPLMVDCYMSLNVPYTIEVVKATEHLNLNWWEECLSPDDSDGFEQIKRAHPRMKFTTGEHEYSRYGFRKLIEGRNLDILQPDVMWVGGMTELLKISAMAAAYDIPVVPHASGPYSYHFVVSQANCPFQEYLANSPDGKSVLPVFGNLFTNEPIPSKGYLDVKTLDLPGFGLELNPNAGLIDATRILNPAPQKALKPAEPEKQTETNGQS</sequence>
<evidence type="ECO:0000256" key="1">
    <source>
        <dbReference type="ARBA" id="ARBA00001946"/>
    </source>
</evidence>
<name>A0A2W1HAW4_9PLEO</name>
<reference evidence="8" key="4">
    <citation type="journal article" date="2022" name="Microb. Genom.">
        <title>A global pangenome for the wheat fungal pathogen Pyrenophora tritici-repentis and prediction of effector protein structural homology.</title>
        <authorList>
            <person name="Moolhuijzen P.M."/>
            <person name="See P.T."/>
            <person name="Shi G."/>
            <person name="Powell H.R."/>
            <person name="Cockram J."/>
            <person name="Jorgensen L.N."/>
            <person name="Benslimane H."/>
            <person name="Strelkov S.E."/>
            <person name="Turner J."/>
            <person name="Liu Z."/>
            <person name="Moffat C.S."/>
        </authorList>
    </citation>
    <scope>NUCLEOTIDE SEQUENCE [LARGE SCALE GENOMIC DNA]</scope>
</reference>